<dbReference type="Pfam" id="PF04127">
    <property type="entry name" value="DFP"/>
    <property type="match status" value="1"/>
</dbReference>
<evidence type="ECO:0000313" key="3">
    <source>
        <dbReference type="Proteomes" id="UP000033562"/>
    </source>
</evidence>
<comment type="caution">
    <text evidence="2">The sequence shown here is derived from an EMBL/GenBank/DDBJ whole genome shotgun (WGS) entry which is preliminary data.</text>
</comment>
<dbReference type="Proteomes" id="UP000033562">
    <property type="component" value="Unassembled WGS sequence"/>
</dbReference>
<dbReference type="GO" id="GO:0003824">
    <property type="term" value="F:catalytic activity"/>
    <property type="evidence" value="ECO:0007669"/>
    <property type="project" value="UniProtKB-ARBA"/>
</dbReference>
<dbReference type="GO" id="GO:0015937">
    <property type="term" value="P:coenzyme A biosynthetic process"/>
    <property type="evidence" value="ECO:0007669"/>
    <property type="project" value="UniProtKB-ARBA"/>
</dbReference>
<feature type="domain" description="DNA/pantothenate metabolism flavoprotein C-terminal" evidence="1">
    <location>
        <begin position="2"/>
        <end position="205"/>
    </location>
</feature>
<accession>A0A0F3NMW3</accession>
<dbReference type="InterPro" id="IPR035929">
    <property type="entry name" value="CoaB-like_sf"/>
</dbReference>
<sequence length="211" mass="23882">MNVLITAGPTKEYIDPIRYISNNSSGKQGYALAEHMSEIGWNVTLVSGPVNLPIKNKYNIIHVETCSQMLLACIDSLPVNIAIFTAAVTDWIPYYSKHKIKKCLINAIDVNYSPDIIKCISINKKRPKLIIGFSIESENLVQSSKEKLINKKCDWIISNNLYVNNEKIMGSDYNQISIITKDNIDSFHLMTKKDTAKLITKKIIDYLNINI</sequence>
<dbReference type="SUPFAM" id="SSF102645">
    <property type="entry name" value="CoaB-like"/>
    <property type="match status" value="1"/>
</dbReference>
<dbReference type="EMBL" id="LANX01000001">
    <property type="protein sequence ID" value="KJV69091.1"/>
    <property type="molecule type" value="Genomic_DNA"/>
</dbReference>
<dbReference type="RefSeq" id="WP_045808885.1">
    <property type="nucleotide sequence ID" value="NZ_LANX01000001.1"/>
</dbReference>
<proteinExistence type="predicted"/>
<keyword evidence="3" id="KW-1185">Reference proteome</keyword>
<reference evidence="2 3" key="1">
    <citation type="submission" date="2015-02" db="EMBL/GenBank/DDBJ databases">
        <title>Genome Sequencing of Rickettsiales.</title>
        <authorList>
            <person name="Daugherty S.C."/>
            <person name="Su Q."/>
            <person name="Abolude K."/>
            <person name="Beier-Sexton M."/>
            <person name="Carlyon J.A."/>
            <person name="Carter R."/>
            <person name="Day N.P."/>
            <person name="Dumler S.J."/>
            <person name="Dyachenko V."/>
            <person name="Godinez A."/>
            <person name="Kurtti T.J."/>
            <person name="Lichay M."/>
            <person name="Mullins K.E."/>
            <person name="Ott S."/>
            <person name="Pappas-Brown V."/>
            <person name="Paris D.H."/>
            <person name="Patel P."/>
            <person name="Richards A.L."/>
            <person name="Sadzewicz L."/>
            <person name="Sears K."/>
            <person name="Seidman D."/>
            <person name="Sengamalay N."/>
            <person name="Stenos J."/>
            <person name="Tallon L.J."/>
            <person name="Vincent G."/>
            <person name="Fraser C.M."/>
            <person name="Munderloh U."/>
            <person name="Dunning-Hotopp J.C."/>
        </authorList>
    </citation>
    <scope>NUCLEOTIDE SEQUENCE [LARGE SCALE GENOMIC DNA]</scope>
    <source>
        <strain evidence="2 3">RAC413</strain>
    </source>
</reference>
<dbReference type="PATRIC" id="fig|1359163.3.peg.456"/>
<organism evidence="2 3">
    <name type="scientific">Candidatus Neoehrlichia procyonis str. RAC413</name>
    <dbReference type="NCBI Taxonomy" id="1359163"/>
    <lineage>
        <taxon>Bacteria</taxon>
        <taxon>Pseudomonadati</taxon>
        <taxon>Pseudomonadota</taxon>
        <taxon>Alphaproteobacteria</taxon>
        <taxon>Rickettsiales</taxon>
        <taxon>Anaplasmataceae</taxon>
        <taxon>Candidatus Neoehrlichia</taxon>
    </lineage>
</organism>
<protein>
    <submittedName>
        <fullName evidence="2">DNA / pantothenate metabolism flavofamily protein</fullName>
    </submittedName>
</protein>
<dbReference type="InterPro" id="IPR007085">
    <property type="entry name" value="DNA/pantothenate-metab_flavo_C"/>
</dbReference>
<dbReference type="AlphaFoldDB" id="A0A0F3NMW3"/>
<evidence type="ECO:0000313" key="2">
    <source>
        <dbReference type="EMBL" id="KJV69091.1"/>
    </source>
</evidence>
<dbReference type="Gene3D" id="3.40.50.10300">
    <property type="entry name" value="CoaB-like"/>
    <property type="match status" value="1"/>
</dbReference>
<name>A0A0F3NMW3_9RICK</name>
<evidence type="ECO:0000259" key="1">
    <source>
        <dbReference type="Pfam" id="PF04127"/>
    </source>
</evidence>
<dbReference type="STRING" id="1359163.NLO413_0467"/>
<dbReference type="OrthoDB" id="9802554at2"/>
<gene>
    <name evidence="2" type="ORF">NLO413_0467</name>
</gene>